<comment type="caution">
    <text evidence="5">The sequence shown here is derived from an EMBL/GenBank/DDBJ whole genome shotgun (WGS) entry which is preliminary data.</text>
</comment>
<keyword evidence="3" id="KW-0732">Signal</keyword>
<feature type="signal peptide" evidence="3">
    <location>
        <begin position="1"/>
        <end position="18"/>
    </location>
</feature>
<dbReference type="RefSeq" id="WP_191038853.1">
    <property type="nucleotide sequence ID" value="NZ_JACXAA010000003.1"/>
</dbReference>
<dbReference type="InterPro" id="IPR027268">
    <property type="entry name" value="Peptidase_M4/M1_CTD_sf"/>
</dbReference>
<feature type="active site" description="Proton acceptor" evidence="1">
    <location>
        <position position="378"/>
    </location>
</feature>
<reference evidence="5" key="1">
    <citation type="submission" date="2020-09" db="EMBL/GenBank/DDBJ databases">
        <authorList>
            <person name="Kim M.K."/>
        </authorList>
    </citation>
    <scope>NUCLEOTIDE SEQUENCE</scope>
    <source>
        <strain evidence="5">BT704</strain>
    </source>
</reference>
<dbReference type="SUPFAM" id="SSF55486">
    <property type="entry name" value="Metalloproteases ('zincins'), catalytic domain"/>
    <property type="match status" value="1"/>
</dbReference>
<dbReference type="InterPro" id="IPR014782">
    <property type="entry name" value="Peptidase_M1_dom"/>
</dbReference>
<evidence type="ECO:0000256" key="1">
    <source>
        <dbReference type="PIRSR" id="PIRSR634015-1"/>
    </source>
</evidence>
<protein>
    <submittedName>
        <fullName evidence="5">M1 family metallopeptidase</fullName>
    </submittedName>
</protein>
<feature type="binding site" evidence="2">
    <location>
        <position position="377"/>
    </location>
    <ligand>
        <name>Zn(2+)</name>
        <dbReference type="ChEBI" id="CHEBI:29105"/>
        <note>catalytic</note>
    </ligand>
</feature>
<organism evidence="5 6">
    <name type="scientific">Spirosoma validum</name>
    <dbReference type="NCBI Taxonomy" id="2771355"/>
    <lineage>
        <taxon>Bacteria</taxon>
        <taxon>Pseudomonadati</taxon>
        <taxon>Bacteroidota</taxon>
        <taxon>Cytophagia</taxon>
        <taxon>Cytophagales</taxon>
        <taxon>Cytophagaceae</taxon>
        <taxon>Spirosoma</taxon>
    </lineage>
</organism>
<proteinExistence type="predicted"/>
<dbReference type="InterPro" id="IPR034015">
    <property type="entry name" value="M1_LTA4H"/>
</dbReference>
<dbReference type="EMBL" id="JACXAA010000003">
    <property type="protein sequence ID" value="MBD2753224.1"/>
    <property type="molecule type" value="Genomic_DNA"/>
</dbReference>
<evidence type="ECO:0000256" key="2">
    <source>
        <dbReference type="PIRSR" id="PIRSR634015-3"/>
    </source>
</evidence>
<dbReference type="AlphaFoldDB" id="A0A927B0N7"/>
<keyword evidence="6" id="KW-1185">Reference proteome</keyword>
<dbReference type="PANTHER" id="PTHR45726">
    <property type="entry name" value="LEUKOTRIENE A-4 HYDROLASE"/>
    <property type="match status" value="1"/>
</dbReference>
<feature type="domain" description="Peptidase M1 membrane alanine aminopeptidase" evidence="4">
    <location>
        <begin position="313"/>
        <end position="515"/>
    </location>
</feature>
<comment type="cofactor">
    <cofactor evidence="2">
        <name>Zn(2+)</name>
        <dbReference type="ChEBI" id="CHEBI:29105"/>
    </cofactor>
    <text evidence="2">Binds 1 zinc ion per subunit.</text>
</comment>
<evidence type="ECO:0000313" key="5">
    <source>
        <dbReference type="EMBL" id="MBD2753224.1"/>
    </source>
</evidence>
<dbReference type="GO" id="GO:0008237">
    <property type="term" value="F:metallopeptidase activity"/>
    <property type="evidence" value="ECO:0007669"/>
    <property type="project" value="InterPro"/>
</dbReference>
<feature type="chain" id="PRO_5036701863" evidence="3">
    <location>
        <begin position="19"/>
        <end position="659"/>
    </location>
</feature>
<feature type="active site" description="Proton donor" evidence="1">
    <location>
        <position position="467"/>
    </location>
</feature>
<dbReference type="Gene3D" id="1.10.390.10">
    <property type="entry name" value="Neutral Protease Domain 2"/>
    <property type="match status" value="1"/>
</dbReference>
<evidence type="ECO:0000259" key="4">
    <source>
        <dbReference type="Pfam" id="PF01433"/>
    </source>
</evidence>
<evidence type="ECO:0000313" key="6">
    <source>
        <dbReference type="Proteomes" id="UP000653797"/>
    </source>
</evidence>
<keyword evidence="2" id="KW-0479">Metal-binding</keyword>
<feature type="binding site" evidence="2">
    <location>
        <position position="381"/>
    </location>
    <ligand>
        <name>Zn(2+)</name>
        <dbReference type="ChEBI" id="CHEBI:29105"/>
        <note>catalytic</note>
    </ligand>
</feature>
<dbReference type="Proteomes" id="UP000653797">
    <property type="component" value="Unassembled WGS sequence"/>
</dbReference>
<dbReference type="CDD" id="cd09604">
    <property type="entry name" value="M1_APN_like"/>
    <property type="match status" value="1"/>
</dbReference>
<feature type="binding site" evidence="2">
    <location>
        <position position="400"/>
    </location>
    <ligand>
        <name>Zn(2+)</name>
        <dbReference type="ChEBI" id="CHEBI:29105"/>
        <note>catalytic</note>
    </ligand>
</feature>
<dbReference type="Pfam" id="PF01433">
    <property type="entry name" value="Peptidase_M1"/>
    <property type="match status" value="1"/>
</dbReference>
<name>A0A927B0N7_9BACT</name>
<dbReference type="GO" id="GO:0008270">
    <property type="term" value="F:zinc ion binding"/>
    <property type="evidence" value="ECO:0007669"/>
    <property type="project" value="InterPro"/>
</dbReference>
<sequence length="659" mass="75613">MKRLLFLLLYSSISISFAQSAKPIFPTPLSPRLANYQIDVTLDPITKKLTGKETLTWRNASNDVIRELQFHLYLNAFRNEKSTFMRESGGQLRGTEIDRNAEENPYGSLDVVSMKTRVGEALAYQFIQPDDQNRDDHTVIRVPLSKPVGPGETIVLDIAFRAKLPKIFARTGFSRDFFLVGQWFPKIGVYEPAGTRYATQGQWNCHQFHAHSEFYADYGVYDVNITTPKDFWVSATGLFQSEKQNKNGTKTILYHAEDVVDFAWTASPHFQVINDKWKRPGRSAGAVDSPSGGTVTLELVMQPEHVHQAQRHLDAVKAALSYFDKHLGKYPFPNLTIIDPPLHASGSFGMEYPTFITAGSAWFLPSGMRFPEEVTIHEFGHQYFMQLLATNEFEEAWLDEGFNQYYEGRIMDATYGARSSQVDLLGFRMGDLEVSRDSYVHQDHPENGSSFGNTWQLPEGQYGVLTYMKTATWLRTLEGLVSRPIMDEIMQTYFSRWKFKHPNGQNFIDIVNEIVPERLGSKYGPDMNWFFEQALYGDNVVDYELLSIRNRTQDGQQRSVVWVQRNGDGKMPVDILVHFENGKELMLFWDGKARQRQFTLAENAKVLWAKVDPKQKIYMDTDLNNNSLTLKPSSAPAAKFATKFLFWIENWMQWLAWLA</sequence>
<keyword evidence="2" id="KW-0862">Zinc</keyword>
<gene>
    <name evidence="5" type="ORF">IC230_10020</name>
</gene>
<dbReference type="PANTHER" id="PTHR45726:SF3">
    <property type="entry name" value="LEUKOTRIENE A-4 HYDROLASE"/>
    <property type="match status" value="1"/>
</dbReference>
<evidence type="ECO:0000256" key="3">
    <source>
        <dbReference type="SAM" id="SignalP"/>
    </source>
</evidence>
<accession>A0A927B0N7</accession>